<organism evidence="5 6">
    <name type="scientific">Pyrobaculum islandicum (strain DSM 4184 / JCM 9189 / GEO3)</name>
    <dbReference type="NCBI Taxonomy" id="384616"/>
    <lineage>
        <taxon>Archaea</taxon>
        <taxon>Thermoproteota</taxon>
        <taxon>Thermoprotei</taxon>
        <taxon>Thermoproteales</taxon>
        <taxon>Thermoproteaceae</taxon>
        <taxon>Pyrobaculum</taxon>
    </lineage>
</organism>
<accession>A1RUQ5</accession>
<sequence>MARLRTLAEYIAKLAEYLDQEVSRGFDLSDFSQLLKFLHVLQMQSKALIDMAQRAAALLGEPTNSYVLAGVVLARRGVFSQEDLKFYRAVVGFRNVVVHGYLEVDVGRVAGILARREYRRLVDLAMKILGAVGDP</sequence>
<comment type="similarity">
    <text evidence="4">Belongs to the HepT RNase toxin family.</text>
</comment>
<proteinExistence type="inferred from homology"/>
<dbReference type="PANTHER" id="PTHR33397">
    <property type="entry name" value="UPF0331 PROTEIN YUTE"/>
    <property type="match status" value="1"/>
</dbReference>
<keyword evidence="3" id="KW-0378">Hydrolase</keyword>
<keyword evidence="2" id="KW-0540">Nuclease</keyword>
<dbReference type="GO" id="GO:0016787">
    <property type="term" value="F:hydrolase activity"/>
    <property type="evidence" value="ECO:0007669"/>
    <property type="project" value="UniProtKB-KW"/>
</dbReference>
<reference evidence="5" key="1">
    <citation type="submission" date="2006-12" db="EMBL/GenBank/DDBJ databases">
        <title>Complete sequence of Pyrobaculum islandicum DSM 4184.</title>
        <authorList>
            <person name="Copeland A."/>
            <person name="Lucas S."/>
            <person name="Lapidus A."/>
            <person name="Barry K."/>
            <person name="Detter J.C."/>
            <person name="Glavina del Rio T."/>
            <person name="Dalin E."/>
            <person name="Tice H."/>
            <person name="Pitluck S."/>
            <person name="Meincke L."/>
            <person name="Brettin T."/>
            <person name="Bruce D."/>
            <person name="Han C."/>
            <person name="Tapia R."/>
            <person name="Gilna P."/>
            <person name="Schmutz J."/>
            <person name="Larimer F."/>
            <person name="Land M."/>
            <person name="Hauser L."/>
            <person name="Kyrpides N."/>
            <person name="Mikhailova N."/>
            <person name="Cozen A.E."/>
            <person name="Fitz-Gibbon S.T."/>
            <person name="House C.H."/>
            <person name="Saltikov C."/>
            <person name="Lowe T."/>
            <person name="Richardson P."/>
        </authorList>
    </citation>
    <scope>NUCLEOTIDE SEQUENCE [LARGE SCALE GENOMIC DNA]</scope>
    <source>
        <strain evidence="5">DSM 4184</strain>
    </source>
</reference>
<dbReference type="GO" id="GO:0004540">
    <property type="term" value="F:RNA nuclease activity"/>
    <property type="evidence" value="ECO:0007669"/>
    <property type="project" value="InterPro"/>
</dbReference>
<dbReference type="InterPro" id="IPR008201">
    <property type="entry name" value="HepT-like"/>
</dbReference>
<dbReference type="KEGG" id="pis:Pisl_1532"/>
<dbReference type="GeneID" id="4616757"/>
<dbReference type="AlphaFoldDB" id="A1RUQ5"/>
<dbReference type="InterPro" id="IPR037038">
    <property type="entry name" value="HepT-like_sf"/>
</dbReference>
<evidence type="ECO:0000256" key="1">
    <source>
        <dbReference type="ARBA" id="ARBA00022649"/>
    </source>
</evidence>
<dbReference type="RefSeq" id="WP_011763262.1">
    <property type="nucleotide sequence ID" value="NC_008701.1"/>
</dbReference>
<dbReference type="PANTHER" id="PTHR33397:SF5">
    <property type="entry name" value="RNASE YUTE-RELATED"/>
    <property type="match status" value="1"/>
</dbReference>
<evidence type="ECO:0000313" key="5">
    <source>
        <dbReference type="EMBL" id="ABL88687.1"/>
    </source>
</evidence>
<evidence type="ECO:0000256" key="3">
    <source>
        <dbReference type="ARBA" id="ARBA00022801"/>
    </source>
</evidence>
<dbReference type="HOGENOM" id="CLU_153000_0_0_2"/>
<dbReference type="GO" id="GO:0110001">
    <property type="term" value="C:toxin-antitoxin complex"/>
    <property type="evidence" value="ECO:0007669"/>
    <property type="project" value="InterPro"/>
</dbReference>
<dbReference type="Pfam" id="PF01934">
    <property type="entry name" value="HepT-like"/>
    <property type="match status" value="1"/>
</dbReference>
<protein>
    <recommendedName>
        <fullName evidence="7">PaREP11</fullName>
    </recommendedName>
</protein>
<evidence type="ECO:0000313" key="6">
    <source>
        <dbReference type="Proteomes" id="UP000002595"/>
    </source>
</evidence>
<dbReference type="STRING" id="384616.Pisl_1532"/>
<keyword evidence="1" id="KW-1277">Toxin-antitoxin system</keyword>
<dbReference type="OrthoDB" id="28888at2157"/>
<keyword evidence="6" id="KW-1185">Reference proteome</keyword>
<dbReference type="InterPro" id="IPR052379">
    <property type="entry name" value="Type_VII_TA_RNase"/>
</dbReference>
<evidence type="ECO:0000256" key="4">
    <source>
        <dbReference type="ARBA" id="ARBA00024207"/>
    </source>
</evidence>
<name>A1RUQ5_PYRIL</name>
<evidence type="ECO:0000256" key="2">
    <source>
        <dbReference type="ARBA" id="ARBA00022722"/>
    </source>
</evidence>
<dbReference type="Gene3D" id="1.20.120.580">
    <property type="entry name" value="bsu32300-like"/>
    <property type="match status" value="1"/>
</dbReference>
<evidence type="ECO:0008006" key="7">
    <source>
        <dbReference type="Google" id="ProtNLM"/>
    </source>
</evidence>
<dbReference type="eggNOG" id="arCOG02108">
    <property type="taxonomic scope" value="Archaea"/>
</dbReference>
<gene>
    <name evidence="5" type="ordered locus">Pisl_1532</name>
</gene>
<dbReference type="Proteomes" id="UP000002595">
    <property type="component" value="Chromosome"/>
</dbReference>
<dbReference type="EMBL" id="CP000504">
    <property type="protein sequence ID" value="ABL88687.1"/>
    <property type="molecule type" value="Genomic_DNA"/>
</dbReference>